<dbReference type="AlphaFoldDB" id="A0A645IY48"/>
<keyword evidence="1" id="KW-0813">Transport</keyword>
<dbReference type="EC" id="3.6.3.-" evidence="4"/>
<dbReference type="InterPro" id="IPR027417">
    <property type="entry name" value="P-loop_NTPase"/>
</dbReference>
<dbReference type="GO" id="GO:0005524">
    <property type="term" value="F:ATP binding"/>
    <property type="evidence" value="ECO:0007669"/>
    <property type="project" value="UniProtKB-KW"/>
</dbReference>
<dbReference type="GO" id="GO:0016787">
    <property type="term" value="F:hydrolase activity"/>
    <property type="evidence" value="ECO:0007669"/>
    <property type="project" value="UniProtKB-KW"/>
</dbReference>
<protein>
    <submittedName>
        <fullName evidence="4">Energy-coupling factor transporter ATP-binding protein EcfA2</fullName>
        <ecNumber evidence="4">3.6.3.-</ecNumber>
    </submittedName>
</protein>
<evidence type="ECO:0000256" key="1">
    <source>
        <dbReference type="ARBA" id="ARBA00022448"/>
    </source>
</evidence>
<accession>A0A645IY48</accession>
<evidence type="ECO:0000256" key="2">
    <source>
        <dbReference type="ARBA" id="ARBA00022741"/>
    </source>
</evidence>
<reference evidence="4" key="1">
    <citation type="submission" date="2019-08" db="EMBL/GenBank/DDBJ databases">
        <authorList>
            <person name="Kucharzyk K."/>
            <person name="Murdoch R.W."/>
            <person name="Higgins S."/>
            <person name="Loffler F."/>
        </authorList>
    </citation>
    <scope>NUCLEOTIDE SEQUENCE</scope>
</reference>
<dbReference type="PANTHER" id="PTHR43553">
    <property type="entry name" value="HEAVY METAL TRANSPORTER"/>
    <property type="match status" value="1"/>
</dbReference>
<name>A0A645IY48_9ZZZZ</name>
<proteinExistence type="predicted"/>
<keyword evidence="3 4" id="KW-0067">ATP-binding</keyword>
<dbReference type="Gene3D" id="3.40.50.300">
    <property type="entry name" value="P-loop containing nucleotide triphosphate hydrolases"/>
    <property type="match status" value="1"/>
</dbReference>
<dbReference type="EMBL" id="VSSQ01125381">
    <property type="protein sequence ID" value="MPN55782.1"/>
    <property type="molecule type" value="Genomic_DNA"/>
</dbReference>
<organism evidence="4">
    <name type="scientific">bioreactor metagenome</name>
    <dbReference type="NCBI Taxonomy" id="1076179"/>
    <lineage>
        <taxon>unclassified sequences</taxon>
        <taxon>metagenomes</taxon>
        <taxon>ecological metagenomes</taxon>
    </lineage>
</organism>
<keyword evidence="2" id="KW-0547">Nucleotide-binding</keyword>
<gene>
    <name evidence="4" type="primary">ecfA2_53</name>
    <name evidence="4" type="ORF">SDC9_203466</name>
</gene>
<dbReference type="GO" id="GO:0042626">
    <property type="term" value="F:ATPase-coupled transmembrane transporter activity"/>
    <property type="evidence" value="ECO:0007669"/>
    <property type="project" value="TreeGrafter"/>
</dbReference>
<comment type="caution">
    <text evidence="4">The sequence shown here is derived from an EMBL/GenBank/DDBJ whole genome shotgun (WGS) entry which is preliminary data.</text>
</comment>
<sequence length="125" mass="14212">MNPDILVLDEPTAGLDPKGAIDTLDLFKKLNKDGKTIVLVTHEMDYVLQYCDKVIVLKDGVIEAFDSPINIFMNKRLLERVGIEEPLVIKIMQELINSGMKLDYWKIKDVSSLVDQIVKSRGYCK</sequence>
<evidence type="ECO:0000313" key="4">
    <source>
        <dbReference type="EMBL" id="MPN55782.1"/>
    </source>
</evidence>
<keyword evidence="4" id="KW-0378">Hydrolase</keyword>
<dbReference type="InterPro" id="IPR050095">
    <property type="entry name" value="ECF_ABC_transporter_ATP-bd"/>
</dbReference>
<dbReference type="GO" id="GO:0043190">
    <property type="term" value="C:ATP-binding cassette (ABC) transporter complex"/>
    <property type="evidence" value="ECO:0007669"/>
    <property type="project" value="TreeGrafter"/>
</dbReference>
<dbReference type="SUPFAM" id="SSF52540">
    <property type="entry name" value="P-loop containing nucleoside triphosphate hydrolases"/>
    <property type="match status" value="1"/>
</dbReference>
<evidence type="ECO:0000256" key="3">
    <source>
        <dbReference type="ARBA" id="ARBA00022840"/>
    </source>
</evidence>